<evidence type="ECO:0000259" key="2">
    <source>
        <dbReference type="Pfam" id="PF01979"/>
    </source>
</evidence>
<sequence>MTETRLIPELRREGLDVSLSTDGQPLVFPGMPEQMRAAWQTHNEMYADPTLVRPTDALAMGTWIAARGLRWEEEIGSLAPGKQADLVMVPLDNWRYVHTPRPLEAFLAVGGSGDVDTVVVGGRVLVESGRATGFDEEQLLADYERALRSYSERCLKVPGEKIDEVFARTTRRGAGTGAAR</sequence>
<dbReference type="SUPFAM" id="SSF51556">
    <property type="entry name" value="Metallo-dependent hydrolases"/>
    <property type="match status" value="1"/>
</dbReference>
<dbReference type="InterPro" id="IPR032466">
    <property type="entry name" value="Metal_Hydrolase"/>
</dbReference>
<dbReference type="Gene3D" id="2.30.40.10">
    <property type="entry name" value="Urease, subunit C, domain 1"/>
    <property type="match status" value="1"/>
</dbReference>
<gene>
    <name evidence="3" type="ORF">SHKM778_25950</name>
</gene>
<name>A0AAT9HFM7_9ACTN</name>
<protein>
    <recommendedName>
        <fullName evidence="2">Amidohydrolase-related domain-containing protein</fullName>
    </recommendedName>
</protein>
<feature type="domain" description="Amidohydrolase-related" evidence="2">
    <location>
        <begin position="7"/>
        <end position="124"/>
    </location>
</feature>
<evidence type="ECO:0000256" key="1">
    <source>
        <dbReference type="ARBA" id="ARBA00022801"/>
    </source>
</evidence>
<dbReference type="Gene3D" id="3.20.20.140">
    <property type="entry name" value="Metal-dependent hydrolases"/>
    <property type="match status" value="1"/>
</dbReference>
<dbReference type="EMBL" id="AP035768">
    <property type="protein sequence ID" value="BFO16207.1"/>
    <property type="molecule type" value="Genomic_DNA"/>
</dbReference>
<organism evidence="3">
    <name type="scientific">Streptomyces haneummycinicus</name>
    <dbReference type="NCBI Taxonomy" id="3074435"/>
    <lineage>
        <taxon>Bacteria</taxon>
        <taxon>Bacillati</taxon>
        <taxon>Actinomycetota</taxon>
        <taxon>Actinomycetes</taxon>
        <taxon>Kitasatosporales</taxon>
        <taxon>Streptomycetaceae</taxon>
        <taxon>Streptomyces</taxon>
    </lineage>
</organism>
<reference evidence="3" key="2">
    <citation type="submission" date="2024-07" db="EMBL/GenBank/DDBJ databases">
        <title>Streptomyces haneummycinica sp. nov., a new antibiotic-producing actinobacterium isolated from marine sediment.</title>
        <authorList>
            <person name="Uemura M."/>
            <person name="Hamada M."/>
            <person name="Hirano S."/>
            <person name="Kobayashi K."/>
            <person name="Ohshiro T."/>
            <person name="Kobayashi T."/>
            <person name="Terahara T."/>
        </authorList>
    </citation>
    <scope>NUCLEOTIDE SEQUENCE</scope>
    <source>
        <strain evidence="3">KM77-8</strain>
    </source>
</reference>
<dbReference type="SUPFAM" id="SSF51338">
    <property type="entry name" value="Composite domain of metallo-dependent hydrolases"/>
    <property type="match status" value="1"/>
</dbReference>
<reference evidence="3" key="1">
    <citation type="submission" date="2024-06" db="EMBL/GenBank/DDBJ databases">
        <authorList>
            <consortium name="consrtm"/>
            <person name="Uemura M."/>
            <person name="Terahara T."/>
        </authorList>
    </citation>
    <scope>NUCLEOTIDE SEQUENCE</scope>
    <source>
        <strain evidence="3">KM77-8</strain>
    </source>
</reference>
<dbReference type="InterPro" id="IPR006680">
    <property type="entry name" value="Amidohydro-rel"/>
</dbReference>
<dbReference type="PANTHER" id="PTHR43794">
    <property type="entry name" value="AMINOHYDROLASE SSNA-RELATED"/>
    <property type="match status" value="1"/>
</dbReference>
<dbReference type="PANTHER" id="PTHR43794:SF11">
    <property type="entry name" value="AMIDOHYDROLASE-RELATED DOMAIN-CONTAINING PROTEIN"/>
    <property type="match status" value="1"/>
</dbReference>
<dbReference type="Pfam" id="PF01979">
    <property type="entry name" value="Amidohydro_1"/>
    <property type="match status" value="1"/>
</dbReference>
<accession>A0AAT9HFM7</accession>
<dbReference type="InterPro" id="IPR050287">
    <property type="entry name" value="MTA/SAH_deaminase"/>
</dbReference>
<keyword evidence="1" id="KW-0378">Hydrolase</keyword>
<dbReference type="AlphaFoldDB" id="A0AAT9HFM7"/>
<proteinExistence type="predicted"/>
<dbReference type="GO" id="GO:0016810">
    <property type="term" value="F:hydrolase activity, acting on carbon-nitrogen (but not peptide) bonds"/>
    <property type="evidence" value="ECO:0007669"/>
    <property type="project" value="InterPro"/>
</dbReference>
<evidence type="ECO:0000313" key="3">
    <source>
        <dbReference type="EMBL" id="BFO16207.1"/>
    </source>
</evidence>
<dbReference type="InterPro" id="IPR011059">
    <property type="entry name" value="Metal-dep_hydrolase_composite"/>
</dbReference>